<evidence type="ECO:0000313" key="4">
    <source>
        <dbReference type="Proteomes" id="UP000018468"/>
    </source>
</evidence>
<keyword evidence="1" id="KW-0732">Signal</keyword>
<dbReference type="HOGENOM" id="CLU_1075806_0_0_1"/>
<feature type="chain" id="PRO_5004865238" description="VWFA domain-containing protein" evidence="1">
    <location>
        <begin position="19"/>
        <end position="229"/>
    </location>
</feature>
<reference evidence="3" key="2">
    <citation type="submission" date="2025-08" db="UniProtKB">
        <authorList>
            <consortium name="Ensembl"/>
        </authorList>
    </citation>
    <scope>IDENTIFICATION</scope>
</reference>
<evidence type="ECO:0000313" key="3">
    <source>
        <dbReference type="Ensembl" id="ENSLOCP00000000638.1"/>
    </source>
</evidence>
<dbReference type="eggNOG" id="KOG3637">
    <property type="taxonomic scope" value="Eukaryota"/>
</dbReference>
<feature type="domain" description="VWFA" evidence="2">
    <location>
        <begin position="144"/>
        <end position="229"/>
    </location>
</feature>
<name>W5LWY1_LEPOC</name>
<reference evidence="3" key="3">
    <citation type="submission" date="2025-09" db="UniProtKB">
        <authorList>
            <consortium name="Ensembl"/>
        </authorList>
    </citation>
    <scope>IDENTIFICATION</scope>
</reference>
<protein>
    <recommendedName>
        <fullName evidence="2">VWFA domain-containing protein</fullName>
    </recommendedName>
</protein>
<dbReference type="Ensembl" id="ENSLOCT00000000640.1">
    <property type="protein sequence ID" value="ENSLOCP00000000638.1"/>
    <property type="gene ID" value="ENSLOCG00000000577.1"/>
</dbReference>
<dbReference type="SUPFAM" id="SSF53300">
    <property type="entry name" value="vWA-like"/>
    <property type="match status" value="1"/>
</dbReference>
<dbReference type="PROSITE" id="PS50234">
    <property type="entry name" value="VWFA"/>
    <property type="match status" value="1"/>
</dbReference>
<dbReference type="InterPro" id="IPR050525">
    <property type="entry name" value="ECM_Assembly_Org"/>
</dbReference>
<dbReference type="Gene3D" id="2.130.10.130">
    <property type="entry name" value="Integrin alpha, N-terminal"/>
    <property type="match status" value="1"/>
</dbReference>
<sequence>LSLSLSLSLLLALCDSSAFNLETENVKVFEDQSQWFGYRVLQLSPGRDKWVIVSAPLERNGTLFKCDYKSGTCSRVIDSGPGTMGLSLTARQPDELVVCGPRLQHSCGKNEYLNGVCFTLDRSLNVLPSNYTPGYQECTSKPVDIVFLIDGSGSIKRNEFSQMKVFMQEIINRFQGRGANFAVVQYSNYIRLEFDFNKYTSARSAADLINNIVQIGSSTRTAAGIKYVA</sequence>
<dbReference type="Proteomes" id="UP000018468">
    <property type="component" value="Unassembled WGS sequence"/>
</dbReference>
<reference evidence="4" key="1">
    <citation type="submission" date="2011-12" db="EMBL/GenBank/DDBJ databases">
        <title>The Draft Genome of Lepisosteus oculatus.</title>
        <authorList>
            <consortium name="The Broad Institute Genome Assembly &amp; Analysis Group"/>
            <consortium name="Computational R&amp;D Group"/>
            <consortium name="and Sequencing Platform"/>
            <person name="Di Palma F."/>
            <person name="Alfoldi J."/>
            <person name="Johnson J."/>
            <person name="Berlin A."/>
            <person name="Gnerre S."/>
            <person name="Jaffe D."/>
            <person name="MacCallum I."/>
            <person name="Young S."/>
            <person name="Walker B.J."/>
            <person name="Lander E.S."/>
            <person name="Lindblad-Toh K."/>
        </authorList>
    </citation>
    <scope>NUCLEOTIDE SEQUENCE [LARGE SCALE GENOMIC DNA]</scope>
</reference>
<dbReference type="AlphaFoldDB" id="W5LWY1"/>
<evidence type="ECO:0000259" key="2">
    <source>
        <dbReference type="PROSITE" id="PS50234"/>
    </source>
</evidence>
<dbReference type="InterPro" id="IPR002035">
    <property type="entry name" value="VWF_A"/>
</dbReference>
<proteinExistence type="predicted"/>
<dbReference type="OMA" id="YGVQWGR"/>
<dbReference type="Pfam" id="PF00092">
    <property type="entry name" value="VWA"/>
    <property type="match status" value="1"/>
</dbReference>
<feature type="signal peptide" evidence="1">
    <location>
        <begin position="1"/>
        <end position="18"/>
    </location>
</feature>
<keyword evidence="4" id="KW-1185">Reference proteome</keyword>
<dbReference type="InterPro" id="IPR028994">
    <property type="entry name" value="Integrin_alpha_N"/>
</dbReference>
<dbReference type="PANTHER" id="PTHR24020:SF87">
    <property type="entry name" value="COLLAGEN ALPHA-1(VI) CHAIN-LIKE"/>
    <property type="match status" value="1"/>
</dbReference>
<dbReference type="PRINTS" id="PR00453">
    <property type="entry name" value="VWFADOMAIN"/>
</dbReference>
<dbReference type="GeneTree" id="ENSGT00940000154838"/>
<dbReference type="PANTHER" id="PTHR24020">
    <property type="entry name" value="COLLAGEN ALPHA"/>
    <property type="match status" value="1"/>
</dbReference>
<dbReference type="InterPro" id="IPR036465">
    <property type="entry name" value="vWFA_dom_sf"/>
</dbReference>
<organism evidence="3 4">
    <name type="scientific">Lepisosteus oculatus</name>
    <name type="common">Spotted gar</name>
    <dbReference type="NCBI Taxonomy" id="7918"/>
    <lineage>
        <taxon>Eukaryota</taxon>
        <taxon>Metazoa</taxon>
        <taxon>Chordata</taxon>
        <taxon>Craniata</taxon>
        <taxon>Vertebrata</taxon>
        <taxon>Euteleostomi</taxon>
        <taxon>Actinopterygii</taxon>
        <taxon>Neopterygii</taxon>
        <taxon>Holostei</taxon>
        <taxon>Semionotiformes</taxon>
        <taxon>Lepisosteidae</taxon>
        <taxon>Lepisosteus</taxon>
    </lineage>
</organism>
<accession>W5LWY1</accession>
<dbReference type="Bgee" id="ENSLOCG00000000577">
    <property type="expression patterns" value="Expressed in camera-type eye and 12 other cell types or tissues"/>
</dbReference>
<dbReference type="InParanoid" id="W5LWY1"/>
<evidence type="ECO:0000256" key="1">
    <source>
        <dbReference type="SAM" id="SignalP"/>
    </source>
</evidence>
<dbReference type="STRING" id="7918.ENSLOCP00000000638"/>